<dbReference type="Proteomes" id="UP000178841">
    <property type="component" value="Unassembled WGS sequence"/>
</dbReference>
<comment type="caution">
    <text evidence="1">The sequence shown here is derived from an EMBL/GenBank/DDBJ whole genome shotgun (WGS) entry which is preliminary data.</text>
</comment>
<evidence type="ECO:0000313" key="1">
    <source>
        <dbReference type="EMBL" id="OGZ04656.1"/>
    </source>
</evidence>
<dbReference type="AlphaFoldDB" id="A0A1G2CTE9"/>
<gene>
    <name evidence="1" type="ORF">A2648_00985</name>
</gene>
<evidence type="ECO:0000313" key="2">
    <source>
        <dbReference type="Proteomes" id="UP000178841"/>
    </source>
</evidence>
<dbReference type="InterPro" id="IPR029044">
    <property type="entry name" value="Nucleotide-diphossugar_trans"/>
</dbReference>
<dbReference type="EMBL" id="MHLH01000003">
    <property type="protein sequence ID" value="OGZ04656.1"/>
    <property type="molecule type" value="Genomic_DNA"/>
</dbReference>
<sequence>MIAHPEIGILGMNGGSFKHDTPQTQVLRKVEGYEENFMRWKKEGRPFEFAVLGLMFRRSLLPLLGFWDLSFKNADAEYTFRSTASKAKLAWCLSPAFVFIRTREGVTMNNMKRMREEALRLRKFYLNENPPSKLLTTIKRPSRNFKEWLAVRNKAPNPSSGTWQELYDEAEKWLIDQNKNKKAEFLS</sequence>
<dbReference type="SUPFAM" id="SSF53448">
    <property type="entry name" value="Nucleotide-diphospho-sugar transferases"/>
    <property type="match status" value="1"/>
</dbReference>
<accession>A0A1G2CTE9</accession>
<proteinExistence type="predicted"/>
<name>A0A1G2CTE9_9BACT</name>
<reference evidence="1 2" key="1">
    <citation type="journal article" date="2016" name="Nat. Commun.">
        <title>Thousands of microbial genomes shed light on interconnected biogeochemical processes in an aquifer system.</title>
        <authorList>
            <person name="Anantharaman K."/>
            <person name="Brown C.T."/>
            <person name="Hug L.A."/>
            <person name="Sharon I."/>
            <person name="Castelle C.J."/>
            <person name="Probst A.J."/>
            <person name="Thomas B.C."/>
            <person name="Singh A."/>
            <person name="Wilkins M.J."/>
            <person name="Karaoz U."/>
            <person name="Brodie E.L."/>
            <person name="Williams K.H."/>
            <person name="Hubbard S.S."/>
            <person name="Banfield J.F."/>
        </authorList>
    </citation>
    <scope>NUCLEOTIDE SEQUENCE [LARGE SCALE GENOMIC DNA]</scope>
</reference>
<protein>
    <submittedName>
        <fullName evidence="1">Uncharacterized protein</fullName>
    </submittedName>
</protein>
<organism evidence="1 2">
    <name type="scientific">Candidatus Lloydbacteria bacterium RIFCSPHIGHO2_01_FULL_41_20</name>
    <dbReference type="NCBI Taxonomy" id="1798657"/>
    <lineage>
        <taxon>Bacteria</taxon>
        <taxon>Candidatus Lloydiibacteriota</taxon>
    </lineage>
</organism>
<dbReference type="STRING" id="1798657.A2648_00985"/>